<evidence type="ECO:0000313" key="2">
    <source>
        <dbReference type="Proteomes" id="UP001529510"/>
    </source>
</evidence>
<keyword evidence="2" id="KW-1185">Reference proteome</keyword>
<gene>
    <name evidence="1" type="ORF">M9458_033602</name>
</gene>
<feature type="non-terminal residue" evidence="1">
    <location>
        <position position="1"/>
    </location>
</feature>
<feature type="non-terminal residue" evidence="1">
    <location>
        <position position="55"/>
    </location>
</feature>
<evidence type="ECO:0000313" key="1">
    <source>
        <dbReference type="EMBL" id="KAL0173291.1"/>
    </source>
</evidence>
<dbReference type="EMBL" id="JAMKFB020000016">
    <property type="protein sequence ID" value="KAL0173291.1"/>
    <property type="molecule type" value="Genomic_DNA"/>
</dbReference>
<proteinExistence type="predicted"/>
<sequence length="55" mass="6426">LWLTDAGRLIRQENIRREERPSCTADPKLGLKSREKREEKLSLLLDPQQPSCSYT</sequence>
<name>A0ABD0PHZ6_CIRMR</name>
<protein>
    <submittedName>
        <fullName evidence="1">Uncharacterized protein</fullName>
    </submittedName>
</protein>
<reference evidence="1 2" key="1">
    <citation type="submission" date="2024-05" db="EMBL/GenBank/DDBJ databases">
        <title>Genome sequencing and assembly of Indian major carp, Cirrhinus mrigala (Hamilton, 1822).</title>
        <authorList>
            <person name="Mohindra V."/>
            <person name="Chowdhury L.M."/>
            <person name="Lal K."/>
            <person name="Jena J.K."/>
        </authorList>
    </citation>
    <scope>NUCLEOTIDE SEQUENCE [LARGE SCALE GENOMIC DNA]</scope>
    <source>
        <strain evidence="1">CM1030</strain>
        <tissue evidence="1">Blood</tissue>
    </source>
</reference>
<dbReference type="AlphaFoldDB" id="A0ABD0PHZ6"/>
<accession>A0ABD0PHZ6</accession>
<organism evidence="1 2">
    <name type="scientific">Cirrhinus mrigala</name>
    <name type="common">Mrigala</name>
    <dbReference type="NCBI Taxonomy" id="683832"/>
    <lineage>
        <taxon>Eukaryota</taxon>
        <taxon>Metazoa</taxon>
        <taxon>Chordata</taxon>
        <taxon>Craniata</taxon>
        <taxon>Vertebrata</taxon>
        <taxon>Euteleostomi</taxon>
        <taxon>Actinopterygii</taxon>
        <taxon>Neopterygii</taxon>
        <taxon>Teleostei</taxon>
        <taxon>Ostariophysi</taxon>
        <taxon>Cypriniformes</taxon>
        <taxon>Cyprinidae</taxon>
        <taxon>Labeoninae</taxon>
        <taxon>Labeonini</taxon>
        <taxon>Cirrhinus</taxon>
    </lineage>
</organism>
<comment type="caution">
    <text evidence="1">The sequence shown here is derived from an EMBL/GenBank/DDBJ whole genome shotgun (WGS) entry which is preliminary data.</text>
</comment>
<dbReference type="Proteomes" id="UP001529510">
    <property type="component" value="Unassembled WGS sequence"/>
</dbReference>